<dbReference type="GO" id="GO:0008887">
    <property type="term" value="F:glycerate kinase activity"/>
    <property type="evidence" value="ECO:0007669"/>
    <property type="project" value="UniProtKB-EC"/>
</dbReference>
<evidence type="ECO:0000313" key="2">
    <source>
        <dbReference type="Proteomes" id="UP000519004"/>
    </source>
</evidence>
<accession>A0A7W7Y0N1</accession>
<keyword evidence="2" id="KW-1185">Reference proteome</keyword>
<keyword evidence="1" id="KW-0808">Transferase</keyword>
<dbReference type="AlphaFoldDB" id="A0A7W7Y0N1"/>
<dbReference type="EC" id="2.7.1.31" evidence="1"/>
<keyword evidence="1" id="KW-0418">Kinase</keyword>
<gene>
    <name evidence="1" type="ORF">HNQ58_001831</name>
</gene>
<name>A0A7W7Y0N1_9GAMM</name>
<dbReference type="EMBL" id="JACHHX010000012">
    <property type="protein sequence ID" value="MBB5015921.1"/>
    <property type="molecule type" value="Genomic_DNA"/>
</dbReference>
<reference evidence="1 2" key="1">
    <citation type="submission" date="2020-08" db="EMBL/GenBank/DDBJ databases">
        <title>Genomic Encyclopedia of Type Strains, Phase IV (KMG-IV): sequencing the most valuable type-strain genomes for metagenomic binning, comparative biology and taxonomic classification.</title>
        <authorList>
            <person name="Goeker M."/>
        </authorList>
    </citation>
    <scope>NUCLEOTIDE SEQUENCE [LARGE SCALE GENOMIC DNA]</scope>
    <source>
        <strain evidence="1 2">DSM 25897</strain>
    </source>
</reference>
<dbReference type="RefSeq" id="WP_246417276.1">
    <property type="nucleotide sequence ID" value="NZ_JACHHX010000012.1"/>
</dbReference>
<comment type="caution">
    <text evidence="1">The sequence shown here is derived from an EMBL/GenBank/DDBJ whole genome shotgun (WGS) entry which is preliminary data.</text>
</comment>
<protein>
    <submittedName>
        <fullName evidence="1">D-glycerate 3-kinase</fullName>
        <ecNumber evidence="1">2.7.1.31</ecNumber>
    </submittedName>
</protein>
<dbReference type="InterPro" id="IPR027417">
    <property type="entry name" value="P-loop_NTPase"/>
</dbReference>
<organism evidence="1 2">
    <name type="scientific">Rehaibacterium terrae</name>
    <dbReference type="NCBI Taxonomy" id="1341696"/>
    <lineage>
        <taxon>Bacteria</taxon>
        <taxon>Pseudomonadati</taxon>
        <taxon>Pseudomonadota</taxon>
        <taxon>Gammaproteobacteria</taxon>
        <taxon>Lysobacterales</taxon>
        <taxon>Lysobacteraceae</taxon>
        <taxon>Rehaibacterium</taxon>
    </lineage>
</organism>
<sequence>MKRSTHLRPVKTEAPAGFAPAFVAAVLDYALAVPGAPPVFAIAGLQGSGKSTLAAQLDSACRARGRSAVVLSIDDFYLDHDEREHLGRTVHPLLATRGPPGSHDVDLACRTLDALRALPAGGPVRLPRFDKLDDRRLPAGQWPVVTHRPDLIVFEGWCLCVPPEAESGLVEPLNALEREQDPDLTWRRHVNRALACYGPLWARLDRLLFLQGPGFGLVPDWRWEQECALQAANPGRQAMTRKQVERFVQFFERISRQALRTLPTLADRVVRIDEARRPLDELKP</sequence>
<dbReference type="Gene3D" id="3.40.50.300">
    <property type="entry name" value="P-loop containing nucleotide triphosphate hydrolases"/>
    <property type="match status" value="1"/>
</dbReference>
<dbReference type="PANTHER" id="PTHR10285">
    <property type="entry name" value="URIDINE KINASE"/>
    <property type="match status" value="1"/>
</dbReference>
<proteinExistence type="predicted"/>
<dbReference type="Proteomes" id="UP000519004">
    <property type="component" value="Unassembled WGS sequence"/>
</dbReference>
<dbReference type="SUPFAM" id="SSF52540">
    <property type="entry name" value="P-loop containing nucleoside triphosphate hydrolases"/>
    <property type="match status" value="1"/>
</dbReference>
<evidence type="ECO:0000313" key="1">
    <source>
        <dbReference type="EMBL" id="MBB5015921.1"/>
    </source>
</evidence>